<evidence type="ECO:0000313" key="15">
    <source>
        <dbReference type="Proteomes" id="UP001168990"/>
    </source>
</evidence>
<keyword evidence="9 10" id="KW-0137">Centromere</keyword>
<keyword evidence="5 10" id="KW-0995">Kinetochore</keyword>
<keyword evidence="8 10" id="KW-0131">Cell cycle</keyword>
<evidence type="ECO:0000256" key="7">
    <source>
        <dbReference type="ARBA" id="ARBA00023242"/>
    </source>
</evidence>
<accession>A0AA39F6M8</accession>
<evidence type="ECO:0000256" key="12">
    <source>
        <dbReference type="SAM" id="MobiDB-lite"/>
    </source>
</evidence>
<comment type="subunit">
    <text evidence="10">Component of the NDC80 complex.</text>
</comment>
<dbReference type="AlphaFoldDB" id="A0AA39F6M8"/>
<evidence type="ECO:0000256" key="3">
    <source>
        <dbReference type="ARBA" id="ARBA00022618"/>
    </source>
</evidence>
<organism evidence="14 15">
    <name type="scientific">Microctonus aethiopoides</name>
    <dbReference type="NCBI Taxonomy" id="144406"/>
    <lineage>
        <taxon>Eukaryota</taxon>
        <taxon>Metazoa</taxon>
        <taxon>Ecdysozoa</taxon>
        <taxon>Arthropoda</taxon>
        <taxon>Hexapoda</taxon>
        <taxon>Insecta</taxon>
        <taxon>Pterygota</taxon>
        <taxon>Neoptera</taxon>
        <taxon>Endopterygota</taxon>
        <taxon>Hymenoptera</taxon>
        <taxon>Apocrita</taxon>
        <taxon>Ichneumonoidea</taxon>
        <taxon>Braconidae</taxon>
        <taxon>Euphorinae</taxon>
        <taxon>Microctonus</taxon>
    </lineage>
</organism>
<evidence type="ECO:0000313" key="14">
    <source>
        <dbReference type="EMBL" id="KAK0163849.1"/>
    </source>
</evidence>
<feature type="domain" description="Kinetochore protein Ndc80 CH" evidence="13">
    <location>
        <begin position="124"/>
        <end position="245"/>
    </location>
</feature>
<name>A0AA39F6M8_9HYME</name>
<evidence type="ECO:0000256" key="2">
    <source>
        <dbReference type="ARBA" id="ARBA00022454"/>
    </source>
</evidence>
<gene>
    <name evidence="14" type="ORF">PV328_002538</name>
</gene>
<dbReference type="GO" id="GO:0051301">
    <property type="term" value="P:cell division"/>
    <property type="evidence" value="ECO:0007669"/>
    <property type="project" value="UniProtKB-UniRule"/>
</dbReference>
<evidence type="ECO:0000256" key="9">
    <source>
        <dbReference type="ARBA" id="ARBA00023328"/>
    </source>
</evidence>
<dbReference type="PANTHER" id="PTHR10643">
    <property type="entry name" value="KINETOCHORE PROTEIN NDC80"/>
    <property type="match status" value="1"/>
</dbReference>
<evidence type="ECO:0000256" key="5">
    <source>
        <dbReference type="ARBA" id="ARBA00022838"/>
    </source>
</evidence>
<dbReference type="Pfam" id="PF03801">
    <property type="entry name" value="Ndc80_HEC"/>
    <property type="match status" value="1"/>
</dbReference>
<keyword evidence="2 10" id="KW-0158">Chromosome</keyword>
<dbReference type="EMBL" id="JAQQBS010001422">
    <property type="protein sequence ID" value="KAK0163849.1"/>
    <property type="molecule type" value="Genomic_DNA"/>
</dbReference>
<keyword evidence="4 10" id="KW-0498">Mitosis</keyword>
<feature type="region of interest" description="Disordered" evidence="12">
    <location>
        <begin position="1"/>
        <end position="138"/>
    </location>
</feature>
<dbReference type="Gene3D" id="1.10.418.30">
    <property type="entry name" value="Ncd80 complex, Ncd80 subunit"/>
    <property type="match status" value="1"/>
</dbReference>
<keyword evidence="3 10" id="KW-0132">Cell division</keyword>
<dbReference type="Proteomes" id="UP001168990">
    <property type="component" value="Unassembled WGS sequence"/>
</dbReference>
<evidence type="ECO:0000256" key="10">
    <source>
        <dbReference type="RuleBase" id="RU368072"/>
    </source>
</evidence>
<protein>
    <recommendedName>
        <fullName evidence="10">Kinetochore protein NDC80</fullName>
    </recommendedName>
</protein>
<evidence type="ECO:0000256" key="8">
    <source>
        <dbReference type="ARBA" id="ARBA00023306"/>
    </source>
</evidence>
<comment type="function">
    <text evidence="10">Acts as a component of the essential kinetochore-associated NDC80 complex, which is required for chromosome segregation and spindle checkpoint activity.</text>
</comment>
<proteinExistence type="inferred from homology"/>
<feature type="coiled-coil region" evidence="11">
    <location>
        <begin position="335"/>
        <end position="407"/>
    </location>
</feature>
<dbReference type="InterPro" id="IPR038273">
    <property type="entry name" value="Ndc80_sf"/>
</dbReference>
<dbReference type="InterPro" id="IPR005550">
    <property type="entry name" value="Kinetochore_Ndc80"/>
</dbReference>
<feature type="compositionally biased region" description="Basic and acidic residues" evidence="12">
    <location>
        <begin position="19"/>
        <end position="33"/>
    </location>
</feature>
<evidence type="ECO:0000256" key="1">
    <source>
        <dbReference type="ARBA" id="ARBA00007050"/>
    </source>
</evidence>
<reference evidence="14" key="1">
    <citation type="journal article" date="2023" name="bioRxiv">
        <title>Scaffold-level genome assemblies of two parasitoid biocontrol wasps reveal the parthenogenesis mechanism and an associated novel virus.</title>
        <authorList>
            <person name="Inwood S."/>
            <person name="Skelly J."/>
            <person name="Guhlin J."/>
            <person name="Harrop T."/>
            <person name="Goldson S."/>
            <person name="Dearden P."/>
        </authorList>
    </citation>
    <scope>NUCLEOTIDE SEQUENCE</scope>
    <source>
        <strain evidence="14">Irish</strain>
        <tissue evidence="14">Whole body</tissue>
    </source>
</reference>
<sequence>MQKSSLGRKSSTNPTRFSAMDRDDKISTTRSEPRISNLNRPVRQSAGDNSQIPRPRIRSASSERGSSIRKSNLKVPGKTPISGSHYSLATPVGSRVSSTRIHPDLPTGYRGRSPSAERASGLGSNNTGQKKDTRPLTDKNYQTMMLNRIDNFFRDANQLSILNPNGSLKPVSLKIFVNASDFLLRLLDTKHDFTINNYMEELPKIAKKLHYPGTMAKSWLKTANTLHAWHHVLGWLCWLVEVCEVKDIATEQFQLDSLPFTDDGDGEVINRNQFGELLKLYQVWNDGNLEGEELLINKYIESIANNCGFTENDVRIAESELADLTKKCDDMIKYNEEINQVTVTLNEKLQMLQDEENKLIAQEQSRNDSLHAQEMEIQRMEAEMVRMDKEKIELLQQHEELNSLIEQQSMTVEERDKILKKCTEIKSYLKQFDNHLDEIQKEEFTLNMKCLTMIDDLRKAILEYNTEIVINITQDKNQFKMPESSLDNSDIMIRLNEKVEAIMNLKETMMKELKICKSSIEVYTNEMETLQEKRKMMDREANEWRTKIDEKRDCIKNLKLRTTKEEKAFRELNKKLEEEIKKLQQSSPNIQLVMDEIKEAKEKYEAVERRKIFLERSAERFFTRFYEIISHDWKELVNIIEDISIH</sequence>
<keyword evidence="15" id="KW-1185">Reference proteome</keyword>
<evidence type="ECO:0000256" key="6">
    <source>
        <dbReference type="ARBA" id="ARBA00023054"/>
    </source>
</evidence>
<evidence type="ECO:0000256" key="11">
    <source>
        <dbReference type="SAM" id="Coils"/>
    </source>
</evidence>
<feature type="compositionally biased region" description="Polar residues" evidence="12">
    <location>
        <begin position="59"/>
        <end position="70"/>
    </location>
</feature>
<dbReference type="GO" id="GO:0051315">
    <property type="term" value="P:attachment of mitotic spindle microtubules to kinetochore"/>
    <property type="evidence" value="ECO:0007669"/>
    <property type="project" value="UniProtKB-UniRule"/>
</dbReference>
<keyword evidence="6 11" id="KW-0175">Coiled coil</keyword>
<feature type="coiled-coil region" evidence="11">
    <location>
        <begin position="513"/>
        <end position="617"/>
    </location>
</feature>
<evidence type="ECO:0000259" key="13">
    <source>
        <dbReference type="Pfam" id="PF03801"/>
    </source>
</evidence>
<dbReference type="InterPro" id="IPR055260">
    <property type="entry name" value="Ndc80_CH"/>
</dbReference>
<reference evidence="14" key="2">
    <citation type="submission" date="2023-03" db="EMBL/GenBank/DDBJ databases">
        <authorList>
            <person name="Inwood S.N."/>
            <person name="Skelly J.G."/>
            <person name="Guhlin J."/>
            <person name="Harrop T.W.R."/>
            <person name="Goldson S.G."/>
            <person name="Dearden P.K."/>
        </authorList>
    </citation>
    <scope>NUCLEOTIDE SEQUENCE</scope>
    <source>
        <strain evidence="14">Irish</strain>
        <tissue evidence="14">Whole body</tissue>
    </source>
</reference>
<dbReference type="GO" id="GO:0031262">
    <property type="term" value="C:Ndc80 complex"/>
    <property type="evidence" value="ECO:0007669"/>
    <property type="project" value="UniProtKB-UniRule"/>
</dbReference>
<comment type="similarity">
    <text evidence="1 10">Belongs to the NDC80/HEC1 family.</text>
</comment>
<comment type="caution">
    <text evidence="14">The sequence shown here is derived from an EMBL/GenBank/DDBJ whole genome shotgun (WGS) entry which is preliminary data.</text>
</comment>
<keyword evidence="7 10" id="KW-0539">Nucleus</keyword>
<dbReference type="GO" id="GO:0005634">
    <property type="term" value="C:nucleus"/>
    <property type="evidence" value="ECO:0007669"/>
    <property type="project" value="UniProtKB-SubCell"/>
</dbReference>
<evidence type="ECO:0000256" key="4">
    <source>
        <dbReference type="ARBA" id="ARBA00022776"/>
    </source>
</evidence>
<comment type="subcellular location">
    <subcellularLocation>
        <location evidence="10">Chromosome</location>
        <location evidence="10">Centromere</location>
        <location evidence="10">Kinetochore</location>
    </subcellularLocation>
    <subcellularLocation>
        <location evidence="10">Nucleus</location>
    </subcellularLocation>
</comment>
<dbReference type="PANTHER" id="PTHR10643:SF2">
    <property type="entry name" value="KINETOCHORE PROTEIN NDC80 HOMOLOG"/>
    <property type="match status" value="1"/>
</dbReference>
<feature type="compositionally biased region" description="Polar residues" evidence="12">
    <location>
        <begin position="1"/>
        <end position="16"/>
    </location>
</feature>